<dbReference type="Proteomes" id="UP000194873">
    <property type="component" value="Unassembled WGS sequence"/>
</dbReference>
<name>A0A243W548_9BACT</name>
<proteinExistence type="predicted"/>
<evidence type="ECO:0000313" key="1">
    <source>
        <dbReference type="EMBL" id="OUJ67855.1"/>
    </source>
</evidence>
<dbReference type="SUPFAM" id="SSF55781">
    <property type="entry name" value="GAF domain-like"/>
    <property type="match status" value="1"/>
</dbReference>
<dbReference type="EMBL" id="MTSE01000061">
    <property type="protein sequence ID" value="OUJ67855.1"/>
    <property type="molecule type" value="Genomic_DNA"/>
</dbReference>
<reference evidence="1 2" key="1">
    <citation type="submission" date="2017-01" db="EMBL/GenBank/DDBJ databases">
        <title>A new Hymenobacter.</title>
        <authorList>
            <person name="Liang Y."/>
            <person name="Feng F."/>
        </authorList>
    </citation>
    <scope>NUCLEOTIDE SEQUENCE [LARGE SCALE GENOMIC DNA]</scope>
    <source>
        <strain evidence="1">MIMBbqt21</strain>
    </source>
</reference>
<evidence type="ECO:0000313" key="2">
    <source>
        <dbReference type="Proteomes" id="UP000194873"/>
    </source>
</evidence>
<accession>A0A243W548</accession>
<gene>
    <name evidence="1" type="ORF">BXP70_28425</name>
</gene>
<sequence>MASSPAHPSPRPDLPTFRHVLQHQGVHAALGYLNQGTTHRYTGVFRFDGQHSRNLVLFDRYDARVRHGQAVPLVEAFCSLVGSQRESLQILNAFTDPLAQQVDTLVVSYCGVVIYDTQGQLYGTLCHYDFDLCQQIPLNLQLLEVAAPLLYETLQRAAM</sequence>
<evidence type="ECO:0008006" key="3">
    <source>
        <dbReference type="Google" id="ProtNLM"/>
    </source>
</evidence>
<keyword evidence="2" id="KW-1185">Reference proteome</keyword>
<dbReference type="OrthoDB" id="8810170at2"/>
<dbReference type="AlphaFoldDB" id="A0A243W548"/>
<organism evidence="1 2">
    <name type="scientific">Hymenobacter crusticola</name>
    <dbReference type="NCBI Taxonomy" id="1770526"/>
    <lineage>
        <taxon>Bacteria</taxon>
        <taxon>Pseudomonadati</taxon>
        <taxon>Bacteroidota</taxon>
        <taxon>Cytophagia</taxon>
        <taxon>Cytophagales</taxon>
        <taxon>Hymenobacteraceae</taxon>
        <taxon>Hymenobacter</taxon>
    </lineage>
</organism>
<comment type="caution">
    <text evidence="1">The sequence shown here is derived from an EMBL/GenBank/DDBJ whole genome shotgun (WGS) entry which is preliminary data.</text>
</comment>
<dbReference type="RefSeq" id="WP_086597495.1">
    <property type="nucleotide sequence ID" value="NZ_MTSE01000061.1"/>
</dbReference>
<protein>
    <recommendedName>
        <fullName evidence="3">GAF domain-containing protein</fullName>
    </recommendedName>
</protein>